<feature type="signal peptide" evidence="1">
    <location>
        <begin position="1"/>
        <end position="18"/>
    </location>
</feature>
<name>A0A1I4VM17_9FLAO</name>
<dbReference type="RefSeq" id="WP_092907668.1">
    <property type="nucleotide sequence ID" value="NZ_FOUZ01000005.1"/>
</dbReference>
<evidence type="ECO:0000313" key="2">
    <source>
        <dbReference type="EMBL" id="SFN02207.1"/>
    </source>
</evidence>
<feature type="chain" id="PRO_5011607189" evidence="1">
    <location>
        <begin position="19"/>
        <end position="262"/>
    </location>
</feature>
<dbReference type="EMBL" id="FOUZ01000005">
    <property type="protein sequence ID" value="SFN02207.1"/>
    <property type="molecule type" value="Genomic_DNA"/>
</dbReference>
<dbReference type="NCBIfam" id="TIGR01200">
    <property type="entry name" value="GLPGLI"/>
    <property type="match status" value="1"/>
</dbReference>
<gene>
    <name evidence="2" type="ORF">SAMN05421738_105206</name>
</gene>
<sequence length="262" mass="31244">MKKNIFITLLFSSIFCLAQSKINKEQSIRVSYNLEYSPDSIHLNKKEYDLFYLTILKDRSIFNSETEYLKDSILNSRNPNNLFILNKSLFKNTIVKKNNKIINYINYNVYRFILNENLDLKWDLTKETKDILGYKCKSAKTKFKGRDYIAFYTDEIPISEGPYKFNGLPGLILEIYDSNRNYEFKAVTITKLTNDFDYKIFNQSNYKEVDYTEIKKLEAKIKDKPSILIMNDKIKLSEEAYDKYDRSYKEKNKYRNTPIELE</sequence>
<proteinExistence type="predicted"/>
<reference evidence="3" key="1">
    <citation type="submission" date="2016-10" db="EMBL/GenBank/DDBJ databases">
        <authorList>
            <person name="Varghese N."/>
            <person name="Submissions S."/>
        </authorList>
    </citation>
    <scope>NUCLEOTIDE SEQUENCE [LARGE SCALE GENOMIC DNA]</scope>
    <source>
        <strain evidence="3">XJ109</strain>
    </source>
</reference>
<protein>
    <submittedName>
        <fullName evidence="2">GLPGLI family protein</fullName>
    </submittedName>
</protein>
<evidence type="ECO:0000313" key="3">
    <source>
        <dbReference type="Proteomes" id="UP000199149"/>
    </source>
</evidence>
<dbReference type="InterPro" id="IPR005901">
    <property type="entry name" value="GLPGLI"/>
</dbReference>
<keyword evidence="1" id="KW-0732">Signal</keyword>
<accession>A0A1I4VM17</accession>
<keyword evidence="3" id="KW-1185">Reference proteome</keyword>
<evidence type="ECO:0000256" key="1">
    <source>
        <dbReference type="SAM" id="SignalP"/>
    </source>
</evidence>
<dbReference type="AlphaFoldDB" id="A0A1I4VM17"/>
<dbReference type="Proteomes" id="UP000199149">
    <property type="component" value="Unassembled WGS sequence"/>
</dbReference>
<organism evidence="2 3">
    <name type="scientific">Algoriella xinjiangensis</name>
    <dbReference type="NCBI Taxonomy" id="684065"/>
    <lineage>
        <taxon>Bacteria</taxon>
        <taxon>Pseudomonadati</taxon>
        <taxon>Bacteroidota</taxon>
        <taxon>Flavobacteriia</taxon>
        <taxon>Flavobacteriales</taxon>
        <taxon>Weeksellaceae</taxon>
        <taxon>Algoriella</taxon>
    </lineage>
</organism>
<dbReference type="Pfam" id="PF22252">
    <property type="entry name" value="PNGase_F-II_N"/>
    <property type="match status" value="1"/>
</dbReference>
<dbReference type="OrthoDB" id="1440774at2"/>
<dbReference type="STRING" id="684065.SAMN05421738_105206"/>